<protein>
    <submittedName>
        <fullName evidence="2">Uncharacterized protein</fullName>
    </submittedName>
</protein>
<keyword evidence="1" id="KW-0472">Membrane</keyword>
<keyword evidence="1" id="KW-1133">Transmembrane helix</keyword>
<evidence type="ECO:0000256" key="1">
    <source>
        <dbReference type="SAM" id="Phobius"/>
    </source>
</evidence>
<dbReference type="EMBL" id="KF900386">
    <property type="protein sequence ID" value="AIE93129.1"/>
    <property type="molecule type" value="Genomic_DNA"/>
</dbReference>
<sequence length="129" mass="15014">MKSSLGFRAWFYFRQGWGIYFAFILAALNTLTVTYFLAIENYPFLKTIFPSFEQYILIVVSIGVPLLIAIGYIHYKRTIAFKSEMDILVESNPYMRRTIVNTEVNLMLTLQLTNLLLSLSKIKNPQMKI</sequence>
<feature type="transmembrane region" description="Helical" evidence="1">
    <location>
        <begin position="20"/>
        <end position="39"/>
    </location>
</feature>
<name>A0A075FP42_9ARCH</name>
<evidence type="ECO:0000313" key="2">
    <source>
        <dbReference type="EMBL" id="AIE93129.1"/>
    </source>
</evidence>
<reference evidence="2" key="1">
    <citation type="journal article" date="2014" name="Genome Biol. Evol.">
        <title>Pangenome evidence for extensive interdomain horizontal transfer affecting lineage core and shell genes in uncultured planktonic thaumarchaeota and euryarchaeota.</title>
        <authorList>
            <person name="Deschamps P."/>
            <person name="Zivanovic Y."/>
            <person name="Moreira D."/>
            <person name="Rodriguez-Valera F."/>
            <person name="Lopez-Garcia P."/>
        </authorList>
    </citation>
    <scope>NUCLEOTIDE SEQUENCE</scope>
</reference>
<dbReference type="AlphaFoldDB" id="A0A075FP42"/>
<feature type="transmembrane region" description="Helical" evidence="1">
    <location>
        <begin position="55"/>
        <end position="75"/>
    </location>
</feature>
<proteinExistence type="predicted"/>
<accession>A0A075FP42</accession>
<keyword evidence="1" id="KW-0812">Transmembrane</keyword>
<organism evidence="2">
    <name type="scientific">uncultured marine thaumarchaeote AD1000_31_G03</name>
    <dbReference type="NCBI Taxonomy" id="1455907"/>
    <lineage>
        <taxon>Archaea</taxon>
        <taxon>Nitrososphaerota</taxon>
        <taxon>environmental samples</taxon>
    </lineage>
</organism>